<organism evidence="3 4">
    <name type="scientific">Acinetobacter ursingii</name>
    <dbReference type="NCBI Taxonomy" id="108980"/>
    <lineage>
        <taxon>Bacteria</taxon>
        <taxon>Pseudomonadati</taxon>
        <taxon>Pseudomonadota</taxon>
        <taxon>Gammaproteobacteria</taxon>
        <taxon>Moraxellales</taxon>
        <taxon>Moraxellaceae</taxon>
        <taxon>Acinetobacter</taxon>
    </lineage>
</organism>
<keyword evidence="2" id="KW-0472">Membrane</keyword>
<dbReference type="AlphaFoldDB" id="A0AA46S9L4"/>
<feature type="region of interest" description="Disordered" evidence="1">
    <location>
        <begin position="1"/>
        <end position="24"/>
    </location>
</feature>
<evidence type="ECO:0000313" key="4">
    <source>
        <dbReference type="Proteomes" id="UP001164081"/>
    </source>
</evidence>
<feature type="transmembrane region" description="Helical" evidence="2">
    <location>
        <begin position="38"/>
        <end position="59"/>
    </location>
</feature>
<gene>
    <name evidence="3" type="ORF">LSO58_06630</name>
</gene>
<keyword evidence="2" id="KW-0812">Transmembrane</keyword>
<keyword evidence="2" id="KW-1133">Transmembrane helix</keyword>
<dbReference type="Proteomes" id="UP001164081">
    <property type="component" value="Chromosome"/>
</dbReference>
<evidence type="ECO:0000313" key="3">
    <source>
        <dbReference type="EMBL" id="UYF76545.1"/>
    </source>
</evidence>
<protein>
    <submittedName>
        <fullName evidence="3">Uncharacterized protein</fullName>
    </submittedName>
</protein>
<proteinExistence type="predicted"/>
<reference evidence="3" key="1">
    <citation type="journal article" date="2022" name="J Glob Antimicrob Resist">
        <title>Comparative analysis of IMP-4- and OXA-58-containing plasmids of three carbapenemase-producing Acinetobacter ursingii strains in the Netherlands.</title>
        <authorList>
            <person name="Hendrickx A.P.A."/>
            <person name="Schade R.P."/>
            <person name="Landman F."/>
            <person name="Bosch T."/>
            <person name="Schouls L.M."/>
            <person name="van Dijk K."/>
        </authorList>
    </citation>
    <scope>NUCLEOTIDE SEQUENCE</scope>
    <source>
        <strain evidence="3">RIVM_C010761</strain>
    </source>
</reference>
<sequence>MKQKPIQSQTTSILYQQPNAGEQRPSRWKTIFINTKDFCFFALLSFVLWAIIHLCYIAVGG</sequence>
<feature type="compositionally biased region" description="Polar residues" evidence="1">
    <location>
        <begin position="1"/>
        <end position="20"/>
    </location>
</feature>
<name>A0AA46S9L4_9GAMM</name>
<evidence type="ECO:0000256" key="1">
    <source>
        <dbReference type="SAM" id="MobiDB-lite"/>
    </source>
</evidence>
<evidence type="ECO:0000256" key="2">
    <source>
        <dbReference type="SAM" id="Phobius"/>
    </source>
</evidence>
<dbReference type="EMBL" id="CP089044">
    <property type="protein sequence ID" value="UYF76545.1"/>
    <property type="molecule type" value="Genomic_DNA"/>
</dbReference>
<accession>A0AA46S9L4</accession>